<proteinExistence type="predicted"/>
<evidence type="ECO:0000313" key="3">
    <source>
        <dbReference type="Proteomes" id="UP000810130"/>
    </source>
</evidence>
<evidence type="ECO:0000259" key="1">
    <source>
        <dbReference type="Pfam" id="PF10881"/>
    </source>
</evidence>
<gene>
    <name evidence="2" type="ORF">J8657_17580</name>
</gene>
<feature type="domain" description="DUF2726" evidence="1">
    <location>
        <begin position="14"/>
        <end position="126"/>
    </location>
</feature>
<protein>
    <submittedName>
        <fullName evidence="2">DUF2726 domain-containing protein</fullName>
    </submittedName>
</protein>
<reference evidence="2 3" key="1">
    <citation type="submission" date="2021-04" db="EMBL/GenBank/DDBJ databases">
        <title>Genomic and host-range diversity within the Dickeya zeae complex, identification of D. zeae and D. oryzae members, proposal of two novel subspecies D. zeae subsp. zeae subsp. nov. and D. zeae subsp. dombae subsp. nov.</title>
        <authorList>
            <person name="Van Gijsegem F."/>
            <person name="Hugouvieux-Cotte-Pattat N."/>
        </authorList>
    </citation>
    <scope>NUCLEOTIDE SEQUENCE [LARGE SCALE GENOMIC DNA]</scope>
    <source>
        <strain evidence="2 3">FVG03</strain>
    </source>
</reference>
<dbReference type="EMBL" id="JAGJWX010000030">
    <property type="protein sequence ID" value="MBP2859408.1"/>
    <property type="molecule type" value="Genomic_DNA"/>
</dbReference>
<evidence type="ECO:0000313" key="2">
    <source>
        <dbReference type="EMBL" id="MBP2859408.1"/>
    </source>
</evidence>
<organism evidence="2 3">
    <name type="scientific">Dickeya oryzae</name>
    <dbReference type="NCBI Taxonomy" id="1240404"/>
    <lineage>
        <taxon>Bacteria</taxon>
        <taxon>Pseudomonadati</taxon>
        <taxon>Pseudomonadota</taxon>
        <taxon>Gammaproteobacteria</taxon>
        <taxon>Enterobacterales</taxon>
        <taxon>Pectobacteriaceae</taxon>
        <taxon>Dickeya</taxon>
    </lineage>
</organism>
<sequence>MMNEGVVIKRKGYFLTRSEAIFFKNLTEWFGESYNIYCQVSLGQLIFLPKMGRDESEYRRFYAILNNMALDYVLVSKETNKVVCVIELDDDTHQRPDRVERDKKLNKVLMLAKVNFLRVPVNNINVEPEILEGRKL</sequence>
<accession>A0ABS5BG16</accession>
<comment type="caution">
    <text evidence="2">The sequence shown here is derived from an EMBL/GenBank/DDBJ whole genome shotgun (WGS) entry which is preliminary data.</text>
</comment>
<keyword evidence="3" id="KW-1185">Reference proteome</keyword>
<dbReference type="Proteomes" id="UP000810130">
    <property type="component" value="Unassembled WGS sequence"/>
</dbReference>
<dbReference type="InterPro" id="IPR024402">
    <property type="entry name" value="DUF2726"/>
</dbReference>
<name>A0ABS5BG16_9GAMM</name>
<dbReference type="Pfam" id="PF10881">
    <property type="entry name" value="DUF2726"/>
    <property type="match status" value="1"/>
</dbReference>